<dbReference type="RefSeq" id="WP_141780326.1">
    <property type="nucleotide sequence ID" value="NZ_VFOV01000001.1"/>
</dbReference>
<dbReference type="GO" id="GO:0003723">
    <property type="term" value="F:RNA binding"/>
    <property type="evidence" value="ECO:0007669"/>
    <property type="project" value="UniProtKB-UniRule"/>
</dbReference>
<gene>
    <name evidence="6" type="primary">nusB</name>
    <name evidence="8" type="ORF">FB381_2204</name>
</gene>
<keyword evidence="4 6" id="KW-0805">Transcription regulation</keyword>
<dbReference type="SUPFAM" id="SSF48013">
    <property type="entry name" value="NusB-like"/>
    <property type="match status" value="1"/>
</dbReference>
<dbReference type="InterPro" id="IPR035926">
    <property type="entry name" value="NusB-like_sf"/>
</dbReference>
<keyword evidence="5 6" id="KW-0804">Transcription</keyword>
<evidence type="ECO:0000256" key="5">
    <source>
        <dbReference type="ARBA" id="ARBA00023163"/>
    </source>
</evidence>
<feature type="domain" description="NusB/RsmB/TIM44" evidence="7">
    <location>
        <begin position="11"/>
        <end position="133"/>
    </location>
</feature>
<comment type="similarity">
    <text evidence="1 6">Belongs to the NusB family.</text>
</comment>
<dbReference type="Proteomes" id="UP000320209">
    <property type="component" value="Unassembled WGS sequence"/>
</dbReference>
<dbReference type="Gene3D" id="1.10.940.10">
    <property type="entry name" value="NusB-like"/>
    <property type="match status" value="1"/>
</dbReference>
<keyword evidence="3 6" id="KW-0694">RNA-binding</keyword>
<dbReference type="GO" id="GO:0005829">
    <property type="term" value="C:cytosol"/>
    <property type="evidence" value="ECO:0007669"/>
    <property type="project" value="TreeGrafter"/>
</dbReference>
<evidence type="ECO:0000256" key="2">
    <source>
        <dbReference type="ARBA" id="ARBA00022814"/>
    </source>
</evidence>
<comment type="caution">
    <text evidence="8">The sequence shown here is derived from an EMBL/GenBank/DDBJ whole genome shotgun (WGS) entry which is preliminary data.</text>
</comment>
<keyword evidence="2 6" id="KW-0889">Transcription antitermination</keyword>
<dbReference type="GO" id="GO:0006353">
    <property type="term" value="P:DNA-templated transcription termination"/>
    <property type="evidence" value="ECO:0007669"/>
    <property type="project" value="UniProtKB-UniRule"/>
</dbReference>
<evidence type="ECO:0000256" key="6">
    <source>
        <dbReference type="HAMAP-Rule" id="MF_00073"/>
    </source>
</evidence>
<reference evidence="8 9" key="1">
    <citation type="submission" date="2019-06" db="EMBL/GenBank/DDBJ databases">
        <title>Sequencing the genomes of 1000 actinobacteria strains.</title>
        <authorList>
            <person name="Klenk H.-P."/>
        </authorList>
    </citation>
    <scope>NUCLEOTIDE SEQUENCE [LARGE SCALE GENOMIC DNA]</scope>
    <source>
        <strain evidence="8 9">DSM 25218</strain>
    </source>
</reference>
<accession>A0A543A6S6</accession>
<dbReference type="InterPro" id="IPR006027">
    <property type="entry name" value="NusB_RsmB_TIM44"/>
</dbReference>
<evidence type="ECO:0000256" key="3">
    <source>
        <dbReference type="ARBA" id="ARBA00022884"/>
    </source>
</evidence>
<dbReference type="PANTHER" id="PTHR11078">
    <property type="entry name" value="N UTILIZATION SUBSTANCE PROTEIN B-RELATED"/>
    <property type="match status" value="1"/>
</dbReference>
<evidence type="ECO:0000256" key="4">
    <source>
        <dbReference type="ARBA" id="ARBA00023015"/>
    </source>
</evidence>
<sequence>MASHVATARSKARKRALDLLFAAEARDISAGDLLDQQIGEGQVPNNPFTVKLVRGVVADAERIDALISQFAKDWSLARMPAVDRNVLRVGVWEILDGDVAAEVAISEATALVTELSTDDSPSFVNGVLSAVAKDLATKH</sequence>
<dbReference type="EMBL" id="VFOV01000001">
    <property type="protein sequence ID" value="TQL68315.1"/>
    <property type="molecule type" value="Genomic_DNA"/>
</dbReference>
<protein>
    <recommendedName>
        <fullName evidence="6">Transcription antitermination protein NusB</fullName>
    </recommendedName>
    <alternativeName>
        <fullName evidence="6">Antitermination factor NusB</fullName>
    </alternativeName>
</protein>
<name>A0A543A6S6_9ACTN</name>
<proteinExistence type="inferred from homology"/>
<dbReference type="GO" id="GO:0031564">
    <property type="term" value="P:transcription antitermination"/>
    <property type="evidence" value="ECO:0007669"/>
    <property type="project" value="UniProtKB-KW"/>
</dbReference>
<evidence type="ECO:0000313" key="8">
    <source>
        <dbReference type="EMBL" id="TQL68315.1"/>
    </source>
</evidence>
<organism evidence="8 9">
    <name type="scientific">Nocardioides albertanoniae</name>
    <dbReference type="NCBI Taxonomy" id="1175486"/>
    <lineage>
        <taxon>Bacteria</taxon>
        <taxon>Bacillati</taxon>
        <taxon>Actinomycetota</taxon>
        <taxon>Actinomycetes</taxon>
        <taxon>Propionibacteriales</taxon>
        <taxon>Nocardioidaceae</taxon>
        <taxon>Nocardioides</taxon>
    </lineage>
</organism>
<dbReference type="OrthoDB" id="3528057at2"/>
<evidence type="ECO:0000256" key="1">
    <source>
        <dbReference type="ARBA" id="ARBA00005952"/>
    </source>
</evidence>
<evidence type="ECO:0000259" key="7">
    <source>
        <dbReference type="Pfam" id="PF01029"/>
    </source>
</evidence>
<comment type="function">
    <text evidence="6">Involved in transcription antitermination. Required for transcription of ribosomal RNA (rRNA) genes. Binds specifically to the boxA antiterminator sequence of the ribosomal RNA (rrn) operons.</text>
</comment>
<dbReference type="NCBIfam" id="TIGR01951">
    <property type="entry name" value="nusB"/>
    <property type="match status" value="1"/>
</dbReference>
<dbReference type="PANTHER" id="PTHR11078:SF3">
    <property type="entry name" value="ANTITERMINATION NUSB DOMAIN-CONTAINING PROTEIN"/>
    <property type="match status" value="1"/>
</dbReference>
<evidence type="ECO:0000313" key="9">
    <source>
        <dbReference type="Proteomes" id="UP000320209"/>
    </source>
</evidence>
<dbReference type="Pfam" id="PF01029">
    <property type="entry name" value="NusB"/>
    <property type="match status" value="1"/>
</dbReference>
<dbReference type="HAMAP" id="MF_00073">
    <property type="entry name" value="NusB"/>
    <property type="match status" value="1"/>
</dbReference>
<dbReference type="AlphaFoldDB" id="A0A543A6S6"/>
<dbReference type="InterPro" id="IPR011605">
    <property type="entry name" value="NusB_fam"/>
</dbReference>
<keyword evidence="9" id="KW-1185">Reference proteome</keyword>